<feature type="compositionally biased region" description="Pro residues" evidence="7">
    <location>
        <begin position="316"/>
        <end position="325"/>
    </location>
</feature>
<evidence type="ECO:0000256" key="2">
    <source>
        <dbReference type="ARBA" id="ARBA00022679"/>
    </source>
</evidence>
<dbReference type="InterPro" id="IPR008271">
    <property type="entry name" value="Ser/Thr_kinase_AS"/>
</dbReference>
<dbReference type="AlphaFoldDB" id="A0A8S9Z461"/>
<feature type="region of interest" description="Disordered" evidence="7">
    <location>
        <begin position="313"/>
        <end position="334"/>
    </location>
</feature>
<feature type="region of interest" description="Disordered" evidence="7">
    <location>
        <begin position="402"/>
        <end position="466"/>
    </location>
</feature>
<dbReference type="PROSITE" id="PS00108">
    <property type="entry name" value="PROTEIN_KINASE_ST"/>
    <property type="match status" value="1"/>
</dbReference>
<dbReference type="GO" id="GO:0005524">
    <property type="term" value="F:ATP binding"/>
    <property type="evidence" value="ECO:0007669"/>
    <property type="project" value="UniProtKB-UniRule"/>
</dbReference>
<dbReference type="GO" id="GO:0004674">
    <property type="term" value="F:protein serine/threonine kinase activity"/>
    <property type="evidence" value="ECO:0007669"/>
    <property type="project" value="UniProtKB-KW"/>
</dbReference>
<protein>
    <recommendedName>
        <fullName evidence="8">Protein kinase domain-containing protein</fullName>
    </recommendedName>
</protein>
<dbReference type="GO" id="GO:0035556">
    <property type="term" value="P:intracellular signal transduction"/>
    <property type="evidence" value="ECO:0007669"/>
    <property type="project" value="TreeGrafter"/>
</dbReference>
<dbReference type="PANTHER" id="PTHR24342:SF14">
    <property type="entry name" value="DEATH-ASSOCIATED PROTEIN KINASE DAPK-1"/>
    <property type="match status" value="1"/>
</dbReference>
<gene>
    <name evidence="9" type="ORF">EG68_04204</name>
</gene>
<keyword evidence="4" id="KW-0418">Kinase</keyword>
<dbReference type="Gene3D" id="1.10.510.10">
    <property type="entry name" value="Transferase(Phosphotransferase) domain 1"/>
    <property type="match status" value="1"/>
</dbReference>
<dbReference type="PROSITE" id="PS00107">
    <property type="entry name" value="PROTEIN_KINASE_ATP"/>
    <property type="match status" value="1"/>
</dbReference>
<evidence type="ECO:0000256" key="5">
    <source>
        <dbReference type="ARBA" id="ARBA00022840"/>
    </source>
</evidence>
<dbReference type="Gene3D" id="3.30.200.20">
    <property type="entry name" value="Phosphorylase Kinase, domain 1"/>
    <property type="match status" value="1"/>
</dbReference>
<evidence type="ECO:0000313" key="10">
    <source>
        <dbReference type="Proteomes" id="UP000822476"/>
    </source>
</evidence>
<dbReference type="SUPFAM" id="SSF56112">
    <property type="entry name" value="Protein kinase-like (PK-like)"/>
    <property type="match status" value="1"/>
</dbReference>
<feature type="compositionally biased region" description="Basic and acidic residues" evidence="7">
    <location>
        <begin position="381"/>
        <end position="390"/>
    </location>
</feature>
<evidence type="ECO:0000256" key="7">
    <source>
        <dbReference type="SAM" id="MobiDB-lite"/>
    </source>
</evidence>
<name>A0A8S9Z461_9TREM</name>
<dbReference type="GO" id="GO:0043065">
    <property type="term" value="P:positive regulation of apoptotic process"/>
    <property type="evidence" value="ECO:0007669"/>
    <property type="project" value="TreeGrafter"/>
</dbReference>
<accession>A0A8S9Z461</accession>
<dbReference type="InterPro" id="IPR000719">
    <property type="entry name" value="Prot_kinase_dom"/>
</dbReference>
<proteinExistence type="predicted"/>
<keyword evidence="10" id="KW-1185">Reference proteome</keyword>
<dbReference type="OrthoDB" id="504170at2759"/>
<reference evidence="9" key="1">
    <citation type="submission" date="2019-07" db="EMBL/GenBank/DDBJ databases">
        <title>Annotation for the trematode Paragonimus miyazaki's.</title>
        <authorList>
            <person name="Choi Y.-J."/>
        </authorList>
    </citation>
    <scope>NUCLEOTIDE SEQUENCE</scope>
    <source>
        <strain evidence="9">Japan</strain>
    </source>
</reference>
<evidence type="ECO:0000256" key="3">
    <source>
        <dbReference type="ARBA" id="ARBA00022741"/>
    </source>
</evidence>
<feature type="compositionally biased region" description="Basic residues" evidence="7">
    <location>
        <begin position="367"/>
        <end position="380"/>
    </location>
</feature>
<sequence>MIEMKEKPFVNENSLDEVYEIREKIGDGHFADVNLCVCRKSNKKFAAKFIMKQRLSAFNTYGEYNKGTSLANIDREAFILANLRHENIVKLHEVFHRSDSVVLILDLVTGGELFARVAECERLSEEEASNFVEQILYGVQHMHSLGVVHLDLKPENIMIEDLASRKIKIIDFGLARVLNPNETFQDMAGTPEFCAPEIVNYDSITFATDMWAIGVITYILLTGISPFAGDSQMETFQNILDCVVDYTREEIRDVTELAKDFIHRLLVRNPRKRATVNECLQHPWIKPCDSVQKCYRRGSVIRKQNLDGLRHFIAYPSPPSSPANPLPNSENQSNVFFQDPQFQSPQIGLECNNESGLDRVESQNNQHQHRRDKRGRRKVSHERNSHDNDVVKLIIPEEIFPKASEQPASRSLPIAEQNGENDKEISRLEAQLPSAQTHTTSDAPTKQSQPAASNNKGHSGGWRSNFSNRLIGRLGAAFAAATTPTHSPSQSSGGSDVGSKSGQSRMNHIVKPKEMTTTEVSHGPTNAPLPTVRHKKPLRRGLQLGTVSRAVKEFETSVSNSTDSDEANCNDSQNGPTNLGTPRTGKSHSITETTQLKIWNAHNVSKVTMQRQRDPDRKQVGRLQELFEKQAAMQTLRPNGAKLSHRASHT</sequence>
<keyword evidence="1" id="KW-0723">Serine/threonine-protein kinase</keyword>
<organism evidence="9 10">
    <name type="scientific">Paragonimus skrjabini miyazakii</name>
    <dbReference type="NCBI Taxonomy" id="59628"/>
    <lineage>
        <taxon>Eukaryota</taxon>
        <taxon>Metazoa</taxon>
        <taxon>Spiralia</taxon>
        <taxon>Lophotrochozoa</taxon>
        <taxon>Platyhelminthes</taxon>
        <taxon>Trematoda</taxon>
        <taxon>Digenea</taxon>
        <taxon>Plagiorchiida</taxon>
        <taxon>Troglotremata</taxon>
        <taxon>Troglotrematidae</taxon>
        <taxon>Paragonimus</taxon>
    </lineage>
</organism>
<keyword evidence="2" id="KW-0808">Transferase</keyword>
<dbReference type="Proteomes" id="UP000822476">
    <property type="component" value="Unassembled WGS sequence"/>
</dbReference>
<feature type="compositionally biased region" description="Low complexity" evidence="7">
    <location>
        <begin position="487"/>
        <end position="504"/>
    </location>
</feature>
<evidence type="ECO:0000256" key="6">
    <source>
        <dbReference type="PROSITE-ProRule" id="PRU10141"/>
    </source>
</evidence>
<feature type="compositionally biased region" description="Polar residues" evidence="7">
    <location>
        <begin position="433"/>
        <end position="466"/>
    </location>
</feature>
<dbReference type="PROSITE" id="PS50011">
    <property type="entry name" value="PROTEIN_KINASE_DOM"/>
    <property type="match status" value="1"/>
</dbReference>
<evidence type="ECO:0000259" key="8">
    <source>
        <dbReference type="PROSITE" id="PS50011"/>
    </source>
</evidence>
<dbReference type="SMART" id="SM00220">
    <property type="entry name" value="S_TKc"/>
    <property type="match status" value="1"/>
</dbReference>
<dbReference type="InterPro" id="IPR017441">
    <property type="entry name" value="Protein_kinase_ATP_BS"/>
</dbReference>
<comment type="caution">
    <text evidence="9">The sequence shown here is derived from an EMBL/GenBank/DDBJ whole genome shotgun (WGS) entry which is preliminary data.</text>
</comment>
<dbReference type="Pfam" id="PF00069">
    <property type="entry name" value="Pkinase"/>
    <property type="match status" value="1"/>
</dbReference>
<feature type="region of interest" description="Disordered" evidence="7">
    <location>
        <begin position="480"/>
        <end position="532"/>
    </location>
</feature>
<dbReference type="InterPro" id="IPR011009">
    <property type="entry name" value="Kinase-like_dom_sf"/>
</dbReference>
<keyword evidence="5 6" id="KW-0067">ATP-binding</keyword>
<feature type="region of interest" description="Disordered" evidence="7">
    <location>
        <begin position="556"/>
        <end position="589"/>
    </location>
</feature>
<dbReference type="GO" id="GO:0005634">
    <property type="term" value="C:nucleus"/>
    <property type="evidence" value="ECO:0007669"/>
    <property type="project" value="TreeGrafter"/>
</dbReference>
<feature type="region of interest" description="Disordered" evidence="7">
    <location>
        <begin position="359"/>
        <end position="390"/>
    </location>
</feature>
<evidence type="ECO:0000256" key="4">
    <source>
        <dbReference type="ARBA" id="ARBA00022777"/>
    </source>
</evidence>
<keyword evidence="3 6" id="KW-0547">Nucleotide-binding</keyword>
<feature type="compositionally biased region" description="Polar residues" evidence="7">
    <location>
        <begin position="569"/>
        <end position="581"/>
    </location>
</feature>
<feature type="domain" description="Protein kinase" evidence="8">
    <location>
        <begin position="19"/>
        <end position="285"/>
    </location>
</feature>
<dbReference type="FunFam" id="1.10.510.10:FF:000571">
    <property type="entry name" value="Maternal embryonic leucine zipper kinase"/>
    <property type="match status" value="1"/>
</dbReference>
<dbReference type="PANTHER" id="PTHR24342">
    <property type="entry name" value="SERINE/THREONINE-PROTEIN KINASE 17"/>
    <property type="match status" value="1"/>
</dbReference>
<dbReference type="EMBL" id="JTDE01001605">
    <property type="protein sequence ID" value="KAF7258648.1"/>
    <property type="molecule type" value="Genomic_DNA"/>
</dbReference>
<feature type="binding site" evidence="6">
    <location>
        <position position="52"/>
    </location>
    <ligand>
        <name>ATP</name>
        <dbReference type="ChEBI" id="CHEBI:30616"/>
    </ligand>
</feature>
<evidence type="ECO:0000256" key="1">
    <source>
        <dbReference type="ARBA" id="ARBA00022527"/>
    </source>
</evidence>
<evidence type="ECO:0000313" key="9">
    <source>
        <dbReference type="EMBL" id="KAF7258648.1"/>
    </source>
</evidence>